<dbReference type="RefSeq" id="WP_126615731.1">
    <property type="nucleotide sequence ID" value="NZ_CP034562.1"/>
</dbReference>
<keyword evidence="4 7" id="KW-0133">Cell shape</keyword>
<dbReference type="Gene3D" id="2.40.440.10">
    <property type="entry name" value="L,D-transpeptidase catalytic domain-like"/>
    <property type="match status" value="1"/>
</dbReference>
<dbReference type="GO" id="GO:0071555">
    <property type="term" value="P:cell wall organization"/>
    <property type="evidence" value="ECO:0007669"/>
    <property type="project" value="UniProtKB-UniRule"/>
</dbReference>
<evidence type="ECO:0000256" key="1">
    <source>
        <dbReference type="ARBA" id="ARBA00004752"/>
    </source>
</evidence>
<name>A0A3S9P598_9BACT</name>
<protein>
    <recommendedName>
        <fullName evidence="8">L,D-TPase catalytic domain-containing protein</fullName>
    </recommendedName>
</protein>
<evidence type="ECO:0000256" key="3">
    <source>
        <dbReference type="ARBA" id="ARBA00022679"/>
    </source>
</evidence>
<keyword evidence="10" id="KW-1185">Reference proteome</keyword>
<feature type="active site" description="Proton donor/acceptor" evidence="7">
    <location>
        <position position="307"/>
    </location>
</feature>
<dbReference type="UniPathway" id="UPA00219"/>
<dbReference type="KEGG" id="fll:EI427_14135"/>
<dbReference type="GO" id="GO:0009252">
    <property type="term" value="P:peptidoglycan biosynthetic process"/>
    <property type="evidence" value="ECO:0007669"/>
    <property type="project" value="UniProtKB-UniPathway"/>
</dbReference>
<feature type="domain" description="L,D-TPase catalytic" evidence="8">
    <location>
        <begin position="161"/>
        <end position="347"/>
    </location>
</feature>
<dbReference type="Pfam" id="PF03734">
    <property type="entry name" value="YkuD"/>
    <property type="match status" value="1"/>
</dbReference>
<evidence type="ECO:0000313" key="10">
    <source>
        <dbReference type="Proteomes" id="UP000267268"/>
    </source>
</evidence>
<evidence type="ECO:0000256" key="4">
    <source>
        <dbReference type="ARBA" id="ARBA00022960"/>
    </source>
</evidence>
<dbReference type="GO" id="GO:0008360">
    <property type="term" value="P:regulation of cell shape"/>
    <property type="evidence" value="ECO:0007669"/>
    <property type="project" value="UniProtKB-UniRule"/>
</dbReference>
<evidence type="ECO:0000256" key="6">
    <source>
        <dbReference type="ARBA" id="ARBA00023316"/>
    </source>
</evidence>
<evidence type="ECO:0000256" key="7">
    <source>
        <dbReference type="PROSITE-ProRule" id="PRU01373"/>
    </source>
</evidence>
<comment type="similarity">
    <text evidence="2">Belongs to the YkuD family.</text>
</comment>
<dbReference type="InterPro" id="IPR005490">
    <property type="entry name" value="LD_TPept_cat_dom"/>
</dbReference>
<dbReference type="PROSITE" id="PS52029">
    <property type="entry name" value="LD_TPASE"/>
    <property type="match status" value="1"/>
</dbReference>
<accession>A0A3S9P598</accession>
<dbReference type="OrthoDB" id="9787225at2"/>
<gene>
    <name evidence="9" type="ORF">EI427_14135</name>
</gene>
<comment type="pathway">
    <text evidence="1 7">Cell wall biogenesis; peptidoglycan biosynthesis.</text>
</comment>
<dbReference type="SUPFAM" id="SSF141523">
    <property type="entry name" value="L,D-transpeptidase catalytic domain-like"/>
    <property type="match status" value="1"/>
</dbReference>
<evidence type="ECO:0000256" key="5">
    <source>
        <dbReference type="ARBA" id="ARBA00022984"/>
    </source>
</evidence>
<dbReference type="AlphaFoldDB" id="A0A3S9P598"/>
<evidence type="ECO:0000256" key="2">
    <source>
        <dbReference type="ARBA" id="ARBA00005992"/>
    </source>
</evidence>
<keyword evidence="6 7" id="KW-0961">Cell wall biogenesis/degradation</keyword>
<dbReference type="Proteomes" id="UP000267268">
    <property type="component" value="Chromosome 1"/>
</dbReference>
<reference evidence="9 10" key="1">
    <citation type="submission" date="2018-12" db="EMBL/GenBank/DDBJ databases">
        <title>Flammeovirga pectinis sp. nov., isolated from the gut of the Korean scallop, Patinopecten yessoensis.</title>
        <authorList>
            <person name="Bae J.-W."/>
            <person name="Jeong Y.-S."/>
            <person name="Kang W."/>
        </authorList>
    </citation>
    <scope>NUCLEOTIDE SEQUENCE [LARGE SCALE GENOMIC DNA]</scope>
    <source>
        <strain evidence="9 10">L12M1</strain>
    </source>
</reference>
<sequence length="723" mass="83222">MNCYKRYIYILSVFIIVCSCTQPTQNTSISSVDLFTTDDFNWKELTGKAVYVTSRGGASTKIQEEVFQSVAMQELEEAKVLMPESLKELTDRFINSLYEKYPEMTEHQKMMLKENAKCGMNVLSKKNDPKRYSLIHNKLTKAFTYLRKNKEIQSGYAFVGNLAHRNVGGQKGYIINMATGDLIEIDISSAWKGIGFEDDSGKTPIGYFLVYKKYTQPGWQSRTKIATPKKMFYKLHRQTYDGEAKYIYRKSTKEEKAYICTNQFGLIGQNFGAEFVDVAATKYLRKSADDLSYIDNSNSGTRQLYIHGTNREDQLGFALSGGCVRVSNINSYIIKEIVMKQETMPVFLDAVALHAPKPVKVPGFDDTDLESIYNEQSIVIRRQNMLDSVSLAKHLQGTVIPKLANSIAYRMSKVENQQANVTISVSVPFPESAMKYWMTFIHSGGINNVNFQQRFGFKGEYFKNEMRHNQNPFYKAYYSADINSYFKNRITEARIALNINLTEALQKHEIDKELIQSINIQEQTMVNEYFNKELEVVDPLEYFAISEERKRVLHYMGMIDTLAVEFPEKFEEWEHLSWINSYLSLRESGPDSQPKGDLDYYDALLMQSYIYALGEQELYEREVKSGRLLPIKGQEFQNKLLNQYGIDGALTLLDEAGMWRLFQYSHSSENKTLIKMVSVAYPKQEMLKGMQLLAESYFSKYKWISNQYVITSEVNGEAITLAD</sequence>
<dbReference type="CDD" id="cd16913">
    <property type="entry name" value="YkuD_like"/>
    <property type="match status" value="1"/>
</dbReference>
<evidence type="ECO:0000313" key="9">
    <source>
        <dbReference type="EMBL" id="AZQ63338.1"/>
    </source>
</evidence>
<feature type="active site" description="Nucleophile" evidence="7">
    <location>
        <position position="323"/>
    </location>
</feature>
<evidence type="ECO:0000259" key="8">
    <source>
        <dbReference type="PROSITE" id="PS52029"/>
    </source>
</evidence>
<keyword evidence="5 7" id="KW-0573">Peptidoglycan synthesis</keyword>
<proteinExistence type="inferred from homology"/>
<keyword evidence="3" id="KW-0808">Transferase</keyword>
<organism evidence="9 10">
    <name type="scientific">Flammeovirga pectinis</name>
    <dbReference type="NCBI Taxonomy" id="2494373"/>
    <lineage>
        <taxon>Bacteria</taxon>
        <taxon>Pseudomonadati</taxon>
        <taxon>Bacteroidota</taxon>
        <taxon>Cytophagia</taxon>
        <taxon>Cytophagales</taxon>
        <taxon>Flammeovirgaceae</taxon>
        <taxon>Flammeovirga</taxon>
    </lineage>
</organism>
<dbReference type="GO" id="GO:0016740">
    <property type="term" value="F:transferase activity"/>
    <property type="evidence" value="ECO:0007669"/>
    <property type="project" value="UniProtKB-KW"/>
</dbReference>
<dbReference type="GO" id="GO:0004180">
    <property type="term" value="F:carboxypeptidase activity"/>
    <property type="evidence" value="ECO:0007669"/>
    <property type="project" value="UniProtKB-ARBA"/>
</dbReference>
<dbReference type="PROSITE" id="PS51257">
    <property type="entry name" value="PROKAR_LIPOPROTEIN"/>
    <property type="match status" value="1"/>
</dbReference>
<dbReference type="EMBL" id="CP034562">
    <property type="protein sequence ID" value="AZQ63338.1"/>
    <property type="molecule type" value="Genomic_DNA"/>
</dbReference>
<dbReference type="InterPro" id="IPR038063">
    <property type="entry name" value="Transpep_catalytic_dom"/>
</dbReference>